<reference evidence="4" key="1">
    <citation type="submission" date="2016-10" db="EMBL/GenBank/DDBJ databases">
        <authorList>
            <person name="Varghese N."/>
            <person name="Submissions S."/>
        </authorList>
    </citation>
    <scope>NUCLEOTIDE SEQUENCE [LARGE SCALE GENOMIC DNA]</scope>
    <source>
        <strain evidence="4">ATCC 25963</strain>
    </source>
</reference>
<dbReference type="SUPFAM" id="SSF56601">
    <property type="entry name" value="beta-lactamase/transpeptidase-like"/>
    <property type="match status" value="1"/>
</dbReference>
<sequence length="427" mass="45413">MTWTDRLLILAGVVLTIGTGGGALAAASPEPPPECASTAAPHPFHLASAALERLDAAARRAVADGEVPGLAVGVVRQGRLVFSRGFGSADLEQGTRITPDTVFRIFSVTKVFTAAAIMQLVERGQLGLDDPLARFLPAFPRADEVTVRHLLSHSSGIHEYAGSSPVLERMGATPEDLVRHIAAQPVPFDFAPGTRWSYSNSNYVLLGLIVERVTGRSYGEYLAAHVFSPAGLGRTRVDDGIDLVRGRASGYVPALGRRGAFVHGPPLDMSFVYAAGALLSTVPELSAWFTAFFDGRIVSPRTVASMLAPARLRDGSIAGPPGEAAFYGLGIRSYCLDGQRAIGPSGSFSSFSAKVTYYPRAELMLIVLTNTGGKAAELEERFARTIFTGGTDRAERPARSSAPRCESCPARAPRQPFEPNARTSTDR</sequence>
<dbReference type="Gene3D" id="3.40.710.10">
    <property type="entry name" value="DD-peptidase/beta-lactamase superfamily"/>
    <property type="match status" value="1"/>
</dbReference>
<keyword evidence="4" id="KW-1185">Reference proteome</keyword>
<dbReference type="RefSeq" id="WP_096326509.1">
    <property type="nucleotide sequence ID" value="NZ_FOMX01000072.1"/>
</dbReference>
<dbReference type="STRING" id="54.SAMN02745121_08842"/>
<proteinExistence type="predicted"/>
<dbReference type="Pfam" id="PF00144">
    <property type="entry name" value="Beta-lactamase"/>
    <property type="match status" value="1"/>
</dbReference>
<dbReference type="InterPro" id="IPR050491">
    <property type="entry name" value="AmpC-like"/>
</dbReference>
<gene>
    <name evidence="3" type="ORF">SAMN02745121_08842</name>
</gene>
<evidence type="ECO:0000259" key="2">
    <source>
        <dbReference type="Pfam" id="PF00144"/>
    </source>
</evidence>
<evidence type="ECO:0000256" key="1">
    <source>
        <dbReference type="SAM" id="MobiDB-lite"/>
    </source>
</evidence>
<dbReference type="OrthoDB" id="5524666at2"/>
<evidence type="ECO:0000313" key="3">
    <source>
        <dbReference type="EMBL" id="SFF43479.1"/>
    </source>
</evidence>
<dbReference type="InterPro" id="IPR001466">
    <property type="entry name" value="Beta-lactam-related"/>
</dbReference>
<dbReference type="PANTHER" id="PTHR46825:SF9">
    <property type="entry name" value="BETA-LACTAMASE-RELATED DOMAIN-CONTAINING PROTEIN"/>
    <property type="match status" value="1"/>
</dbReference>
<feature type="region of interest" description="Disordered" evidence="1">
    <location>
        <begin position="389"/>
        <end position="427"/>
    </location>
</feature>
<feature type="domain" description="Beta-lactamase-related" evidence="2">
    <location>
        <begin position="54"/>
        <end position="382"/>
    </location>
</feature>
<dbReference type="EMBL" id="FOMX01000072">
    <property type="protein sequence ID" value="SFF43479.1"/>
    <property type="molecule type" value="Genomic_DNA"/>
</dbReference>
<accession>A0A1I2IMA6</accession>
<dbReference type="InterPro" id="IPR012338">
    <property type="entry name" value="Beta-lactam/transpept-like"/>
</dbReference>
<dbReference type="AlphaFoldDB" id="A0A1I2IMA6"/>
<name>A0A1I2IMA6_9BACT</name>
<evidence type="ECO:0000313" key="4">
    <source>
        <dbReference type="Proteomes" id="UP000199400"/>
    </source>
</evidence>
<dbReference type="Proteomes" id="UP000199400">
    <property type="component" value="Unassembled WGS sequence"/>
</dbReference>
<organism evidence="3 4">
    <name type="scientific">Nannocystis exedens</name>
    <dbReference type="NCBI Taxonomy" id="54"/>
    <lineage>
        <taxon>Bacteria</taxon>
        <taxon>Pseudomonadati</taxon>
        <taxon>Myxococcota</taxon>
        <taxon>Polyangia</taxon>
        <taxon>Nannocystales</taxon>
        <taxon>Nannocystaceae</taxon>
        <taxon>Nannocystis</taxon>
    </lineage>
</organism>
<protein>
    <submittedName>
        <fullName evidence="3">CubicO group peptidase, beta-lactamase class C family</fullName>
    </submittedName>
</protein>
<dbReference type="PANTHER" id="PTHR46825">
    <property type="entry name" value="D-ALANYL-D-ALANINE-CARBOXYPEPTIDASE/ENDOPEPTIDASE AMPH"/>
    <property type="match status" value="1"/>
</dbReference>